<organism evidence="2 3">
    <name type="scientific">Byssochlamys spectabilis</name>
    <name type="common">Paecilomyces variotii</name>
    <dbReference type="NCBI Taxonomy" id="264951"/>
    <lineage>
        <taxon>Eukaryota</taxon>
        <taxon>Fungi</taxon>
        <taxon>Dikarya</taxon>
        <taxon>Ascomycota</taxon>
        <taxon>Pezizomycotina</taxon>
        <taxon>Eurotiomycetes</taxon>
        <taxon>Eurotiomycetidae</taxon>
        <taxon>Eurotiales</taxon>
        <taxon>Thermoascaceae</taxon>
        <taxon>Paecilomyces</taxon>
    </lineage>
</organism>
<dbReference type="RefSeq" id="XP_028486574.1">
    <property type="nucleotide sequence ID" value="XM_028632282.1"/>
</dbReference>
<dbReference type="Proteomes" id="UP000283841">
    <property type="component" value="Unassembled WGS sequence"/>
</dbReference>
<evidence type="ECO:0000256" key="1">
    <source>
        <dbReference type="SAM" id="MobiDB-lite"/>
    </source>
</evidence>
<feature type="region of interest" description="Disordered" evidence="1">
    <location>
        <begin position="146"/>
        <end position="203"/>
    </location>
</feature>
<proteinExistence type="predicted"/>
<name>A0A443HYK7_BYSSP</name>
<feature type="compositionally biased region" description="Low complexity" evidence="1">
    <location>
        <begin position="152"/>
        <end position="162"/>
    </location>
</feature>
<keyword evidence="3" id="KW-1185">Reference proteome</keyword>
<comment type="caution">
    <text evidence="2">The sequence shown here is derived from an EMBL/GenBank/DDBJ whole genome shotgun (WGS) entry which is preliminary data.</text>
</comment>
<sequence>MDQAHGNTDISEGERITALPPTPAVFDYPNASVGGLREIRSARRSRDRRRRIRAARLQLESLEGRQRVYERFFSSLGEARDPSYDDCGCGITGKFAYQLGKWKQNCSELLIRILAAIKHRSSPEEHMNFENAPRSVLVRLSTKDQGNLITNSSHPSSTPSFSVVRNEPPNDVLEERGRPRHRHLGSRRRDNNSLSVRRRRSVG</sequence>
<protein>
    <submittedName>
        <fullName evidence="2">Uncharacterized protein</fullName>
    </submittedName>
</protein>
<reference evidence="2 3" key="1">
    <citation type="journal article" date="2018" name="Front. Microbiol.">
        <title>Genomic and genetic insights into a cosmopolitan fungus, Paecilomyces variotii (Eurotiales).</title>
        <authorList>
            <person name="Urquhart A.S."/>
            <person name="Mondo S.J."/>
            <person name="Makela M.R."/>
            <person name="Hane J.K."/>
            <person name="Wiebenga A."/>
            <person name="He G."/>
            <person name="Mihaltcheva S."/>
            <person name="Pangilinan J."/>
            <person name="Lipzen A."/>
            <person name="Barry K."/>
            <person name="de Vries R.P."/>
            <person name="Grigoriev I.V."/>
            <person name="Idnurm A."/>
        </authorList>
    </citation>
    <scope>NUCLEOTIDE SEQUENCE [LARGE SCALE GENOMIC DNA]</scope>
    <source>
        <strain evidence="2 3">CBS 101075</strain>
    </source>
</reference>
<dbReference type="GeneID" id="39601559"/>
<gene>
    <name evidence="2" type="ORF">C8Q69DRAFT_497350</name>
</gene>
<accession>A0A443HYK7</accession>
<feature type="region of interest" description="Disordered" evidence="1">
    <location>
        <begin position="1"/>
        <end position="23"/>
    </location>
</feature>
<dbReference type="EMBL" id="RCNU01000003">
    <property type="protein sequence ID" value="RWQ96929.1"/>
    <property type="molecule type" value="Genomic_DNA"/>
</dbReference>
<evidence type="ECO:0000313" key="2">
    <source>
        <dbReference type="EMBL" id="RWQ96929.1"/>
    </source>
</evidence>
<dbReference type="AlphaFoldDB" id="A0A443HYK7"/>
<evidence type="ECO:0000313" key="3">
    <source>
        <dbReference type="Proteomes" id="UP000283841"/>
    </source>
</evidence>
<feature type="compositionally biased region" description="Polar residues" evidence="1">
    <location>
        <begin position="1"/>
        <end position="10"/>
    </location>
</feature>
<dbReference type="VEuPathDB" id="FungiDB:C8Q69DRAFT_497350"/>